<dbReference type="GO" id="GO:0016787">
    <property type="term" value="F:hydrolase activity"/>
    <property type="evidence" value="ECO:0007669"/>
    <property type="project" value="UniProtKB-KW"/>
</dbReference>
<dbReference type="AlphaFoldDB" id="A0A179BR55"/>
<sequence>MTFLDIQKIGPMTTVQDLGRRGLQHAGVSGSGPMDAPSFRIANALVGNEPTSAALEFAGVGGSFTVGWPVRFAVTGGDVDIRLDGMKVYPWESYDLLPGMMLTIGALRDCVWGYLAISGGVDVAPVLGSRSTHLGTGLGGHEGRRLQIGDRLPFGEAVASANLTLRQPWRRNARPIQIIYGPQDDYFSADVQETLLETPFIVSARRDRMAQMLDGSPIQAAAGHDIVSDGTCSGSIQVPASGRLLVLMAERQTAGGYPKIATVASVDLPRLAQLVSGQAIRFARVSQQQAEELLISERQALRDIIANLVAKPRSDNQPGEILH</sequence>
<protein>
    <submittedName>
        <fullName evidence="5">Allophanate hydrolase</fullName>
    </submittedName>
</protein>
<evidence type="ECO:0000259" key="4">
    <source>
        <dbReference type="SMART" id="SM00797"/>
    </source>
</evidence>
<evidence type="ECO:0000256" key="3">
    <source>
        <dbReference type="ARBA" id="ARBA00022840"/>
    </source>
</evidence>
<keyword evidence="2 5" id="KW-0378">Hydrolase</keyword>
<name>A0A179BR55_RHILE</name>
<dbReference type="InterPro" id="IPR052708">
    <property type="entry name" value="PxpC"/>
</dbReference>
<reference evidence="5" key="1">
    <citation type="submission" date="2016-04" db="EMBL/GenBank/DDBJ databases">
        <title>Fast-growing isolate from the root nodules of Vavilovia formosa.</title>
        <authorList>
            <person name="Kimeklis A."/>
            <person name="Safronova V."/>
            <person name="Belimov A."/>
            <person name="Andronov E."/>
        </authorList>
    </citation>
    <scope>NUCLEOTIDE SEQUENCE [LARGE SCALE GENOMIC DNA]</scope>
    <source>
        <strain evidence="5">Vaf-46</strain>
    </source>
</reference>
<keyword evidence="1" id="KW-0547">Nucleotide-binding</keyword>
<dbReference type="SMART" id="SM00797">
    <property type="entry name" value="AHS2"/>
    <property type="match status" value="1"/>
</dbReference>
<feature type="domain" description="Carboxyltransferase" evidence="4">
    <location>
        <begin position="25"/>
        <end position="301"/>
    </location>
</feature>
<accession>A0A179BR55</accession>
<dbReference type="PANTHER" id="PTHR43309">
    <property type="entry name" value="5-OXOPROLINASE SUBUNIT C"/>
    <property type="match status" value="1"/>
</dbReference>
<evidence type="ECO:0000313" key="5">
    <source>
        <dbReference type="EMBL" id="OAP93773.1"/>
    </source>
</evidence>
<dbReference type="Gene3D" id="2.40.100.10">
    <property type="entry name" value="Cyclophilin-like"/>
    <property type="match status" value="1"/>
</dbReference>
<keyword evidence="3" id="KW-0067">ATP-binding</keyword>
<comment type="caution">
    <text evidence="5">The sequence shown here is derived from an EMBL/GenBank/DDBJ whole genome shotgun (WGS) entry which is preliminary data.</text>
</comment>
<dbReference type="EMBL" id="LWBS01000253">
    <property type="protein sequence ID" value="OAP93773.1"/>
    <property type="molecule type" value="Genomic_DNA"/>
</dbReference>
<evidence type="ECO:0000256" key="2">
    <source>
        <dbReference type="ARBA" id="ARBA00022801"/>
    </source>
</evidence>
<organism evidence="5">
    <name type="scientific">Rhizobium leguminosarum</name>
    <dbReference type="NCBI Taxonomy" id="384"/>
    <lineage>
        <taxon>Bacteria</taxon>
        <taxon>Pseudomonadati</taxon>
        <taxon>Pseudomonadota</taxon>
        <taxon>Alphaproteobacteria</taxon>
        <taxon>Hyphomicrobiales</taxon>
        <taxon>Rhizobiaceae</taxon>
        <taxon>Rhizobium/Agrobacterium group</taxon>
        <taxon>Rhizobium</taxon>
    </lineage>
</organism>
<dbReference type="Pfam" id="PF02626">
    <property type="entry name" value="CT_A_B"/>
    <property type="match status" value="1"/>
</dbReference>
<dbReference type="PANTHER" id="PTHR43309:SF5">
    <property type="entry name" value="5-OXOPROLINASE SUBUNIT C"/>
    <property type="match status" value="1"/>
</dbReference>
<dbReference type="SUPFAM" id="SSF50891">
    <property type="entry name" value="Cyclophilin-like"/>
    <property type="match status" value="1"/>
</dbReference>
<proteinExistence type="predicted"/>
<dbReference type="GO" id="GO:0005524">
    <property type="term" value="F:ATP binding"/>
    <property type="evidence" value="ECO:0007669"/>
    <property type="project" value="UniProtKB-KW"/>
</dbReference>
<gene>
    <name evidence="5" type="ORF">A4U53_23725</name>
</gene>
<dbReference type="InterPro" id="IPR003778">
    <property type="entry name" value="CT_A_B"/>
</dbReference>
<dbReference type="InterPro" id="IPR029000">
    <property type="entry name" value="Cyclophilin-like_dom_sf"/>
</dbReference>
<evidence type="ECO:0000256" key="1">
    <source>
        <dbReference type="ARBA" id="ARBA00022741"/>
    </source>
</evidence>
<dbReference type="NCBIfam" id="TIGR00724">
    <property type="entry name" value="urea_amlyse_rel"/>
    <property type="match status" value="1"/>
</dbReference>